<sequence>MEKKTSHIKNLEERIEQLETKKDPVKQEEKNISIGYYKQTKRFSKMCKIKSKIYPKMWKYEHNSFQKCV</sequence>
<proteinExistence type="predicted"/>
<accession>A0A3E3E755</accession>
<name>A0A3E3E755_9FIRM</name>
<keyword evidence="1" id="KW-0175">Coiled coil</keyword>
<dbReference type="AlphaFoldDB" id="A0A3E3E755"/>
<evidence type="ECO:0000256" key="1">
    <source>
        <dbReference type="SAM" id="Coils"/>
    </source>
</evidence>
<organism evidence="2 3">
    <name type="scientific">Faecalicoccus pleomorphus</name>
    <dbReference type="NCBI Taxonomy" id="1323"/>
    <lineage>
        <taxon>Bacteria</taxon>
        <taxon>Bacillati</taxon>
        <taxon>Bacillota</taxon>
        <taxon>Erysipelotrichia</taxon>
        <taxon>Erysipelotrichales</taxon>
        <taxon>Erysipelotrichaceae</taxon>
        <taxon>Faecalicoccus</taxon>
    </lineage>
</organism>
<reference evidence="2 3" key="1">
    <citation type="submission" date="2018-08" db="EMBL/GenBank/DDBJ databases">
        <title>A genome reference for cultivated species of the human gut microbiota.</title>
        <authorList>
            <person name="Zou Y."/>
            <person name="Xue W."/>
            <person name="Luo G."/>
        </authorList>
    </citation>
    <scope>NUCLEOTIDE SEQUENCE [LARGE SCALE GENOMIC DNA]</scope>
    <source>
        <strain evidence="2 3">TF08-11</strain>
    </source>
</reference>
<dbReference type="EMBL" id="QUSK01000009">
    <property type="protein sequence ID" value="RGD76826.1"/>
    <property type="molecule type" value="Genomic_DNA"/>
</dbReference>
<evidence type="ECO:0000313" key="2">
    <source>
        <dbReference type="EMBL" id="RGD76826.1"/>
    </source>
</evidence>
<feature type="coiled-coil region" evidence="1">
    <location>
        <begin position="1"/>
        <end position="28"/>
    </location>
</feature>
<comment type="caution">
    <text evidence="2">The sequence shown here is derived from an EMBL/GenBank/DDBJ whole genome shotgun (WGS) entry which is preliminary data.</text>
</comment>
<gene>
    <name evidence="2" type="ORF">DXC78_05155</name>
</gene>
<evidence type="ECO:0000313" key="3">
    <source>
        <dbReference type="Proteomes" id="UP000260721"/>
    </source>
</evidence>
<dbReference type="Proteomes" id="UP000260721">
    <property type="component" value="Unassembled WGS sequence"/>
</dbReference>
<protein>
    <submittedName>
        <fullName evidence="2">Uncharacterized protein</fullName>
    </submittedName>
</protein>
<dbReference type="RefSeq" id="WP_117446029.1">
    <property type="nucleotide sequence ID" value="NZ_CALCIP010000038.1"/>
</dbReference>